<dbReference type="AlphaFoldDB" id="A0A8J1LK19"/>
<dbReference type="Gene3D" id="1.10.287.3160">
    <property type="match status" value="1"/>
</dbReference>
<protein>
    <recommendedName>
        <fullName evidence="2">ribonuclease H</fullName>
        <ecNumber evidence="2">3.1.26.4</ecNumber>
    </recommendedName>
</protein>
<evidence type="ECO:0000313" key="5">
    <source>
        <dbReference type="Proteomes" id="UP000186698"/>
    </source>
</evidence>
<dbReference type="InterPro" id="IPR052055">
    <property type="entry name" value="Hepadnavirus_pol/RT"/>
</dbReference>
<feature type="region of interest" description="Disordered" evidence="3">
    <location>
        <begin position="156"/>
        <end position="200"/>
    </location>
</feature>
<sequence>MSMLAFPAEQHTVPGILLRLLLQAALTDQRLFSRHCPQTCPPQLRRSSPDPPGLRINLAQVTGTNYSPSALAQPLQLSRDFQWTRSQWPLESAVRVTMVTLQFSTACLMESLQRKRRKLGSSSQVCAGCFDAPLPGKKFCKSCFGLLLQDTPVSEIPSGQGASVSREESDSSDFSGEESLEPMSELFSEEEEEETESSSFDLTLIPPLIKAIKLILGVEEVADAQKSKVLPSSSKPKQFFPLFPEVAELISAEWGKAAKKVSFASMTTRFAKLYPFKEQDTKNWDAAPAVDSPVIHLAKKTILPIDDSSVLRDPMDRRVETELRKAYQVAGASCKPAVALVSVAKAVSLWIDSLDKAIAEGTDTADISAGLSELKMAVAFMSEAAVDLTRLASRSMAVSVSARRALWLRSWGADAASKLSLCNLPYVGENLFGPKLQEVIEKAQEELEVMPVTIDTLAEAVQDSHLGEGVTPQLSGGTSSNCPQLLRNPPDDHGVMDARVGARLSRFYEVWKQSISDQWVLDLLKRGYRIEFLSVPTLNFFLVSPIPRGQEKKKALEEYVQIMLDQEVVVPVPQEEREKGIYSLLFLVKKASGGWRPVLDLKKLNSWVHLQKFKMESINTIIAAVQAGDWLLSIDLKDAYLHLPIADQHQRFLRYALGHRHFQFRALPFGLSTSPRTFTKVLITLVAELRKQGLTVWHYLDDILLSAGSPEVLLLHREIAISFLQSHGWLINWEKSQLQPSQSLIYLGALFNTADNVVQLPQRKIERMVKEMEDFCLQGEVSARQFMSLLGLMAASIPMTKWARFHMREAQRYFLTHWNRWEINWNQLIPLSPELKVSLQWWMNPSNLSRGFPLLQ</sequence>
<dbReference type="Gene3D" id="3.10.10.10">
    <property type="entry name" value="HIV Type 1 Reverse Transcriptase, subunit A, domain 1"/>
    <property type="match status" value="1"/>
</dbReference>
<evidence type="ECO:0000256" key="2">
    <source>
        <dbReference type="ARBA" id="ARBA00012180"/>
    </source>
</evidence>
<dbReference type="Gene3D" id="3.30.70.270">
    <property type="match status" value="1"/>
</dbReference>
<feature type="compositionally biased region" description="Acidic residues" evidence="3">
    <location>
        <begin position="187"/>
        <end position="196"/>
    </location>
</feature>
<dbReference type="EC" id="3.1.26.4" evidence="2"/>
<proteinExistence type="inferred from homology"/>
<name>A0A8J1LK19_XENLA</name>
<dbReference type="OrthoDB" id="9908684at2759"/>
<dbReference type="Proteomes" id="UP000186698">
    <property type="component" value="Chromosome 8L"/>
</dbReference>
<evidence type="ECO:0000256" key="3">
    <source>
        <dbReference type="SAM" id="MobiDB-lite"/>
    </source>
</evidence>
<dbReference type="GO" id="GO:0004523">
    <property type="term" value="F:RNA-DNA hybrid ribonuclease activity"/>
    <property type="evidence" value="ECO:0007669"/>
    <property type="project" value="UniProtKB-EC"/>
</dbReference>
<dbReference type="GeneID" id="121397309"/>
<dbReference type="PANTHER" id="PTHR33050:SF7">
    <property type="entry name" value="RIBONUCLEASE H"/>
    <property type="match status" value="1"/>
</dbReference>
<dbReference type="InterPro" id="IPR021623">
    <property type="entry name" value="LAP2alpha_C"/>
</dbReference>
<dbReference type="CDD" id="cd03714">
    <property type="entry name" value="RT_DIRS1"/>
    <property type="match status" value="1"/>
</dbReference>
<dbReference type="SUPFAM" id="SSF56672">
    <property type="entry name" value="DNA/RNA polymerases"/>
    <property type="match status" value="1"/>
</dbReference>
<dbReference type="InterPro" id="IPR043128">
    <property type="entry name" value="Rev_trsase/Diguanyl_cyclase"/>
</dbReference>
<dbReference type="PROSITE" id="PS50878">
    <property type="entry name" value="RT_POL"/>
    <property type="match status" value="1"/>
</dbReference>
<accession>A0A8J1LK19</accession>
<dbReference type="KEGG" id="xla:121397309"/>
<dbReference type="InterPro" id="IPR043502">
    <property type="entry name" value="DNA/RNA_pol_sf"/>
</dbReference>
<dbReference type="Pfam" id="PF11560">
    <property type="entry name" value="LAP2alpha"/>
    <property type="match status" value="1"/>
</dbReference>
<dbReference type="RefSeq" id="XP_041429862.1">
    <property type="nucleotide sequence ID" value="XM_041573928.1"/>
</dbReference>
<evidence type="ECO:0000259" key="4">
    <source>
        <dbReference type="PROSITE" id="PS50878"/>
    </source>
</evidence>
<comment type="similarity">
    <text evidence="1">Belongs to the beta type-B retroviral polymerase family. HERV class-II K(HML-2) pol subfamily.</text>
</comment>
<keyword evidence="5" id="KW-1185">Reference proteome</keyword>
<gene>
    <name evidence="6" type="primary">LOC121397309</name>
</gene>
<dbReference type="Pfam" id="PF00078">
    <property type="entry name" value="RVT_1"/>
    <property type="match status" value="1"/>
</dbReference>
<reference evidence="6" key="1">
    <citation type="submission" date="2025-08" db="UniProtKB">
        <authorList>
            <consortium name="RefSeq"/>
        </authorList>
    </citation>
    <scope>IDENTIFICATION</scope>
    <source>
        <strain evidence="6">J_2021</strain>
        <tissue evidence="6">Erythrocytes</tissue>
    </source>
</reference>
<organism evidence="5 6">
    <name type="scientific">Xenopus laevis</name>
    <name type="common">African clawed frog</name>
    <dbReference type="NCBI Taxonomy" id="8355"/>
    <lineage>
        <taxon>Eukaryota</taxon>
        <taxon>Metazoa</taxon>
        <taxon>Chordata</taxon>
        <taxon>Craniata</taxon>
        <taxon>Vertebrata</taxon>
        <taxon>Euteleostomi</taxon>
        <taxon>Amphibia</taxon>
        <taxon>Batrachia</taxon>
        <taxon>Anura</taxon>
        <taxon>Pipoidea</taxon>
        <taxon>Pipidae</taxon>
        <taxon>Xenopodinae</taxon>
        <taxon>Xenopus</taxon>
        <taxon>Xenopus</taxon>
    </lineage>
</organism>
<dbReference type="PANTHER" id="PTHR33050">
    <property type="entry name" value="REVERSE TRANSCRIPTASE DOMAIN-CONTAINING PROTEIN"/>
    <property type="match status" value="1"/>
</dbReference>
<evidence type="ECO:0000256" key="1">
    <source>
        <dbReference type="ARBA" id="ARBA00010879"/>
    </source>
</evidence>
<evidence type="ECO:0000313" key="6">
    <source>
        <dbReference type="RefSeq" id="XP_041429862.1"/>
    </source>
</evidence>
<feature type="domain" description="Reverse transcriptase" evidence="4">
    <location>
        <begin position="569"/>
        <end position="751"/>
    </location>
</feature>
<dbReference type="InterPro" id="IPR000477">
    <property type="entry name" value="RT_dom"/>
</dbReference>